<sequence>MKAPQEEGAQQQQGTRPGREKREDNVSVDDADNVTGHSSKAAHVHPTSLGPGLRLRLRLHLQRPSLAVPAPEALPLPATDHQAGHISRQKGCAEGCAG</sequence>
<evidence type="ECO:0000313" key="2">
    <source>
        <dbReference type="EMBL" id="KAG6002860.1"/>
    </source>
</evidence>
<dbReference type="Proteomes" id="UP000748025">
    <property type="component" value="Unassembled WGS sequence"/>
</dbReference>
<keyword evidence="3" id="KW-1185">Reference proteome</keyword>
<feature type="region of interest" description="Disordered" evidence="1">
    <location>
        <begin position="1"/>
        <end position="50"/>
    </location>
</feature>
<feature type="region of interest" description="Disordered" evidence="1">
    <location>
        <begin position="71"/>
        <end position="98"/>
    </location>
</feature>
<evidence type="ECO:0000313" key="3">
    <source>
        <dbReference type="Proteomes" id="UP000748025"/>
    </source>
</evidence>
<dbReference type="EMBL" id="SRPW01001317">
    <property type="protein sequence ID" value="KAG6002860.1"/>
    <property type="molecule type" value="Genomic_DNA"/>
</dbReference>
<reference evidence="2" key="1">
    <citation type="journal article" date="2020" name="bioRxiv">
        <title>Whole genome comparisons of ergot fungi reveals the divergence and evolution of species within the genus Claviceps are the result of varying mechanisms driving genome evolution and host range expansion.</title>
        <authorList>
            <person name="Wyka S.A."/>
            <person name="Mondo S.J."/>
            <person name="Liu M."/>
            <person name="Dettman J."/>
            <person name="Nalam V."/>
            <person name="Broders K.D."/>
        </authorList>
    </citation>
    <scope>NUCLEOTIDE SEQUENCE</scope>
    <source>
        <strain evidence="2">CCC 602</strain>
    </source>
</reference>
<gene>
    <name evidence="2" type="ORF">E4U43_001028</name>
</gene>
<comment type="caution">
    <text evidence="2">The sequence shown here is derived from an EMBL/GenBank/DDBJ whole genome shotgun (WGS) entry which is preliminary data.</text>
</comment>
<proteinExistence type="predicted"/>
<organism evidence="2 3">
    <name type="scientific">Claviceps pusilla</name>
    <dbReference type="NCBI Taxonomy" id="123648"/>
    <lineage>
        <taxon>Eukaryota</taxon>
        <taxon>Fungi</taxon>
        <taxon>Dikarya</taxon>
        <taxon>Ascomycota</taxon>
        <taxon>Pezizomycotina</taxon>
        <taxon>Sordariomycetes</taxon>
        <taxon>Hypocreomycetidae</taxon>
        <taxon>Hypocreales</taxon>
        <taxon>Clavicipitaceae</taxon>
        <taxon>Claviceps</taxon>
    </lineage>
</organism>
<name>A0A9P7NAZ9_9HYPO</name>
<protein>
    <submittedName>
        <fullName evidence="2">Uncharacterized protein</fullName>
    </submittedName>
</protein>
<evidence type="ECO:0000256" key="1">
    <source>
        <dbReference type="SAM" id="MobiDB-lite"/>
    </source>
</evidence>
<dbReference type="AlphaFoldDB" id="A0A9P7NAZ9"/>
<accession>A0A9P7NAZ9</accession>